<name>A0ABW4R358_9BACT</name>
<comment type="caution">
    <text evidence="1">The sequence shown here is derived from an EMBL/GenBank/DDBJ whole genome shotgun (WGS) entry which is preliminary data.</text>
</comment>
<evidence type="ECO:0000313" key="2">
    <source>
        <dbReference type="Proteomes" id="UP001597197"/>
    </source>
</evidence>
<proteinExistence type="predicted"/>
<evidence type="ECO:0000313" key="1">
    <source>
        <dbReference type="EMBL" id="MFD1875710.1"/>
    </source>
</evidence>
<dbReference type="EMBL" id="JBHUFD010000019">
    <property type="protein sequence ID" value="MFD1875710.1"/>
    <property type="molecule type" value="Genomic_DNA"/>
</dbReference>
<protein>
    <recommendedName>
        <fullName evidence="3">SMI1/KNR4 family protein</fullName>
    </recommendedName>
</protein>
<organism evidence="1 2">
    <name type="scientific">Hymenobacter bucti</name>
    <dbReference type="NCBI Taxonomy" id="1844114"/>
    <lineage>
        <taxon>Bacteria</taxon>
        <taxon>Pseudomonadati</taxon>
        <taxon>Bacteroidota</taxon>
        <taxon>Cytophagia</taxon>
        <taxon>Cytophagales</taxon>
        <taxon>Hymenobacteraceae</taxon>
        <taxon>Hymenobacter</taxon>
    </lineage>
</organism>
<keyword evidence="2" id="KW-1185">Reference proteome</keyword>
<sequence>MKPEILARIRELSGTTEGVRGRSLADDLQAIRFSSVLYPQPTDTPWAAAAATEPIAGLQAWVVAHRSLLAHDRTAFDQQLVAHFYQLTPEPRGQAFFVGRLFTPFRPGTPDYTEWSADFADPDLVDLSPVRAVAADPAPDFVHLASSYGYPDNFYVCLADPAPDDPTVFGTDHETFFQQITNEGALSAFFQRYLTPAELLALVHRQLAT</sequence>
<reference evidence="2" key="1">
    <citation type="journal article" date="2019" name="Int. J. Syst. Evol. Microbiol.">
        <title>The Global Catalogue of Microorganisms (GCM) 10K type strain sequencing project: providing services to taxonomists for standard genome sequencing and annotation.</title>
        <authorList>
            <consortium name="The Broad Institute Genomics Platform"/>
            <consortium name="The Broad Institute Genome Sequencing Center for Infectious Disease"/>
            <person name="Wu L."/>
            <person name="Ma J."/>
        </authorList>
    </citation>
    <scope>NUCLEOTIDE SEQUENCE [LARGE SCALE GENOMIC DNA]</scope>
    <source>
        <strain evidence="2">CGMCC 1.15795</strain>
    </source>
</reference>
<dbReference type="RefSeq" id="WP_382318673.1">
    <property type="nucleotide sequence ID" value="NZ_JBHUFD010000019.1"/>
</dbReference>
<evidence type="ECO:0008006" key="3">
    <source>
        <dbReference type="Google" id="ProtNLM"/>
    </source>
</evidence>
<gene>
    <name evidence="1" type="ORF">ACFSDX_24990</name>
</gene>
<accession>A0ABW4R358</accession>
<dbReference type="Proteomes" id="UP001597197">
    <property type="component" value="Unassembled WGS sequence"/>
</dbReference>